<proteinExistence type="inferred from homology"/>
<dbReference type="InterPro" id="IPR005119">
    <property type="entry name" value="LysR_subst-bd"/>
</dbReference>
<dbReference type="AlphaFoldDB" id="A0A2A7SB68"/>
<dbReference type="FunFam" id="1.10.10.10:FF:000001">
    <property type="entry name" value="LysR family transcriptional regulator"/>
    <property type="match status" value="1"/>
</dbReference>
<name>A0A2A7SB68_BURGA</name>
<dbReference type="GO" id="GO:0003700">
    <property type="term" value="F:DNA-binding transcription factor activity"/>
    <property type="evidence" value="ECO:0007669"/>
    <property type="project" value="InterPro"/>
</dbReference>
<dbReference type="PANTHER" id="PTHR30537:SF21">
    <property type="entry name" value="HTH-TYPE TRANSCRIPTIONAL REGULATOR SINR-RELATED"/>
    <property type="match status" value="1"/>
</dbReference>
<evidence type="ECO:0000256" key="1">
    <source>
        <dbReference type="ARBA" id="ARBA00009437"/>
    </source>
</evidence>
<dbReference type="PROSITE" id="PS50931">
    <property type="entry name" value="HTH_LYSR"/>
    <property type="match status" value="1"/>
</dbReference>
<dbReference type="FunFam" id="3.40.190.290:FF:000001">
    <property type="entry name" value="Transcriptional regulator, LysR family"/>
    <property type="match status" value="1"/>
</dbReference>
<sequence length="315" mass="35124">MIRIDDLGLFVRTAALGSFSNAAREAGLLPGQVSAAIQRLERELDIRLFARSTRSLKLTAEGEQYLPYAQEVLATLSEGRDRLHGERQVLRGSLRISAPSDLGRNVLPRWLGEFREAHPGLVLKLSLSDELADVFRDPVDVALRYGVAEHGSFVALPLAEHNRRVLVASPHYLARHGRPASLDELAAHRCLLFVRGGRVYDRWVFPEGEGRRLVPVGGGLHCDDADLARRWAVDGFGVAYKSWLDVHHDVRAGRLEVLVPNQPGEPAPLNLVCPHRRQFSPAVRYLHAMLRERIAPMAEAQRAHVGYQEPARRAP</sequence>
<dbReference type="GO" id="GO:0006351">
    <property type="term" value="P:DNA-templated transcription"/>
    <property type="evidence" value="ECO:0007669"/>
    <property type="project" value="TreeGrafter"/>
</dbReference>
<dbReference type="InterPro" id="IPR058163">
    <property type="entry name" value="LysR-type_TF_proteobact-type"/>
</dbReference>
<dbReference type="InterPro" id="IPR000847">
    <property type="entry name" value="LysR_HTH_N"/>
</dbReference>
<evidence type="ECO:0000256" key="3">
    <source>
        <dbReference type="ARBA" id="ARBA00023125"/>
    </source>
</evidence>
<dbReference type="CDD" id="cd08422">
    <property type="entry name" value="PBP2_CrgA_like"/>
    <property type="match status" value="1"/>
</dbReference>
<protein>
    <submittedName>
        <fullName evidence="6">LysR family transcriptional regulator</fullName>
    </submittedName>
</protein>
<organism evidence="6 7">
    <name type="scientific">Burkholderia gladioli</name>
    <name type="common">Pseudomonas marginata</name>
    <name type="synonym">Phytomonas marginata</name>
    <dbReference type="NCBI Taxonomy" id="28095"/>
    <lineage>
        <taxon>Bacteria</taxon>
        <taxon>Pseudomonadati</taxon>
        <taxon>Pseudomonadota</taxon>
        <taxon>Betaproteobacteria</taxon>
        <taxon>Burkholderiales</taxon>
        <taxon>Burkholderiaceae</taxon>
        <taxon>Burkholderia</taxon>
    </lineage>
</organism>
<dbReference type="Pfam" id="PF00126">
    <property type="entry name" value="HTH_1"/>
    <property type="match status" value="1"/>
</dbReference>
<evidence type="ECO:0000256" key="4">
    <source>
        <dbReference type="ARBA" id="ARBA00023163"/>
    </source>
</evidence>
<gene>
    <name evidence="6" type="ORF">CRM94_01565</name>
</gene>
<dbReference type="GO" id="GO:0043565">
    <property type="term" value="F:sequence-specific DNA binding"/>
    <property type="evidence" value="ECO:0007669"/>
    <property type="project" value="TreeGrafter"/>
</dbReference>
<dbReference type="PANTHER" id="PTHR30537">
    <property type="entry name" value="HTH-TYPE TRANSCRIPTIONAL REGULATOR"/>
    <property type="match status" value="1"/>
</dbReference>
<comment type="similarity">
    <text evidence="1">Belongs to the LysR transcriptional regulatory family.</text>
</comment>
<feature type="domain" description="HTH lysR-type" evidence="5">
    <location>
        <begin position="2"/>
        <end position="59"/>
    </location>
</feature>
<comment type="caution">
    <text evidence="6">The sequence shown here is derived from an EMBL/GenBank/DDBJ whole genome shotgun (WGS) entry which is preliminary data.</text>
</comment>
<keyword evidence="4" id="KW-0804">Transcription</keyword>
<dbReference type="SUPFAM" id="SSF46785">
    <property type="entry name" value="Winged helix' DNA-binding domain"/>
    <property type="match status" value="1"/>
</dbReference>
<dbReference type="SUPFAM" id="SSF53850">
    <property type="entry name" value="Periplasmic binding protein-like II"/>
    <property type="match status" value="1"/>
</dbReference>
<reference evidence="7" key="1">
    <citation type="submission" date="2017-09" db="EMBL/GenBank/DDBJ databases">
        <title>FDA dAtabase for Regulatory Grade micrObial Sequences (FDA-ARGOS): Supporting development and validation of Infectious Disease Dx tests.</title>
        <authorList>
            <person name="Minogue T."/>
            <person name="Wolcott M."/>
            <person name="Wasieloski L."/>
            <person name="Aguilar W."/>
            <person name="Moore D."/>
            <person name="Tallon L."/>
            <person name="Sadzewicz L."/>
            <person name="Ott S."/>
            <person name="Zhao X."/>
            <person name="Nagaraj S."/>
            <person name="Vavikolanu K."/>
            <person name="Aluvathingal J."/>
            <person name="Nadendla S."/>
            <person name="Sichtig H."/>
        </authorList>
    </citation>
    <scope>NUCLEOTIDE SEQUENCE [LARGE SCALE GENOMIC DNA]</scope>
    <source>
        <strain evidence="7">FDAARGOS_390</strain>
    </source>
</reference>
<dbReference type="Pfam" id="PF03466">
    <property type="entry name" value="LysR_substrate"/>
    <property type="match status" value="1"/>
</dbReference>
<dbReference type="Proteomes" id="UP000220629">
    <property type="component" value="Unassembled WGS sequence"/>
</dbReference>
<evidence type="ECO:0000313" key="6">
    <source>
        <dbReference type="EMBL" id="PEH40954.1"/>
    </source>
</evidence>
<dbReference type="InterPro" id="IPR036390">
    <property type="entry name" value="WH_DNA-bd_sf"/>
</dbReference>
<accession>A0A2A7SB68</accession>
<keyword evidence="3" id="KW-0238">DNA-binding</keyword>
<evidence type="ECO:0000313" key="7">
    <source>
        <dbReference type="Proteomes" id="UP000220629"/>
    </source>
</evidence>
<dbReference type="RefSeq" id="WP_098151381.1">
    <property type="nucleotide sequence ID" value="NZ_CADEVW010000001.1"/>
</dbReference>
<evidence type="ECO:0000259" key="5">
    <source>
        <dbReference type="PROSITE" id="PS50931"/>
    </source>
</evidence>
<dbReference type="InterPro" id="IPR036388">
    <property type="entry name" value="WH-like_DNA-bd_sf"/>
</dbReference>
<dbReference type="Gene3D" id="3.40.190.290">
    <property type="match status" value="1"/>
</dbReference>
<dbReference type="EMBL" id="PDDY01000001">
    <property type="protein sequence ID" value="PEH40954.1"/>
    <property type="molecule type" value="Genomic_DNA"/>
</dbReference>
<evidence type="ECO:0000256" key="2">
    <source>
        <dbReference type="ARBA" id="ARBA00023015"/>
    </source>
</evidence>
<keyword evidence="2" id="KW-0805">Transcription regulation</keyword>
<dbReference type="Gene3D" id="1.10.10.10">
    <property type="entry name" value="Winged helix-like DNA-binding domain superfamily/Winged helix DNA-binding domain"/>
    <property type="match status" value="1"/>
</dbReference>